<protein>
    <recommendedName>
        <fullName evidence="8">Flagellar assembly protein FliH/Type III secretion system HrpE domain-containing protein</fullName>
    </recommendedName>
</protein>
<sequence length="269" mass="29098">MSLFDSPSDDVQLINFDEEDAAESIESVNFIQLAGAARHGQPHGLANVPSVPKAGEHAHLGERSSFVEDAEAHLDARLQASFEDGYREGLAEGQAQAEQMAAQLDERVDAAMRHALDQLAALERACDARVRQVSVVLGRAFAEQILARELRDHDGLFDVATDAIRRASGLGKITVNAHPDAVEMLEEHLDMLRRMHPDGSGVVLQSDPTLDYGDLRLMAEGGQIESVLEDRLDRLAARAEFEMAEDPSVGLGDEATSPLDTASGPDEVL</sequence>
<evidence type="ECO:0000313" key="9">
    <source>
        <dbReference type="EMBL" id="QDG51331.1"/>
    </source>
</evidence>
<evidence type="ECO:0000256" key="3">
    <source>
        <dbReference type="ARBA" id="ARBA00022448"/>
    </source>
</evidence>
<keyword evidence="6" id="KW-1006">Bacterial flagellum protein export</keyword>
<organism evidence="9 10">
    <name type="scientific">Persicimonas caeni</name>
    <dbReference type="NCBI Taxonomy" id="2292766"/>
    <lineage>
        <taxon>Bacteria</taxon>
        <taxon>Deltaproteobacteria</taxon>
        <taxon>Bradymonadales</taxon>
        <taxon>Bradymonadaceae</taxon>
        <taxon>Persicimonas</taxon>
    </lineage>
</organism>
<feature type="region of interest" description="Disordered" evidence="7">
    <location>
        <begin position="243"/>
        <end position="269"/>
    </location>
</feature>
<name>A0A4Y6PSM3_PERCE</name>
<evidence type="ECO:0000313" key="10">
    <source>
        <dbReference type="Proteomes" id="UP000315995"/>
    </source>
</evidence>
<evidence type="ECO:0000256" key="4">
    <source>
        <dbReference type="ARBA" id="ARBA00022795"/>
    </source>
</evidence>
<gene>
    <name evidence="9" type="ORF">FIV42_11440</name>
</gene>
<evidence type="ECO:0000256" key="2">
    <source>
        <dbReference type="ARBA" id="ARBA00006602"/>
    </source>
</evidence>
<accession>A0A5B8Y3R7</accession>
<dbReference type="Pfam" id="PF02108">
    <property type="entry name" value="FliH"/>
    <property type="match status" value="1"/>
</dbReference>
<comment type="function">
    <text evidence="1">Needed for flagellar regrowth and assembly.</text>
</comment>
<dbReference type="GO" id="GO:0015031">
    <property type="term" value="P:protein transport"/>
    <property type="evidence" value="ECO:0007669"/>
    <property type="project" value="UniProtKB-KW"/>
</dbReference>
<reference evidence="9 10" key="1">
    <citation type="submission" date="2019-06" db="EMBL/GenBank/DDBJ databases">
        <title>Persicimonas caeni gen. nov., sp. nov., a predatory bacterium isolated from solar saltern.</title>
        <authorList>
            <person name="Wang S."/>
        </authorList>
    </citation>
    <scope>NUCLEOTIDE SEQUENCE [LARGE SCALE GENOMIC DNA]</scope>
    <source>
        <strain evidence="9 10">YN101</strain>
    </source>
</reference>
<keyword evidence="5" id="KW-0653">Protein transport</keyword>
<evidence type="ECO:0000256" key="1">
    <source>
        <dbReference type="ARBA" id="ARBA00003041"/>
    </source>
</evidence>
<evidence type="ECO:0000256" key="6">
    <source>
        <dbReference type="ARBA" id="ARBA00023225"/>
    </source>
</evidence>
<dbReference type="Proteomes" id="UP000315995">
    <property type="component" value="Chromosome"/>
</dbReference>
<dbReference type="OrthoDB" id="1805933at2"/>
<accession>A0A4Y6PSM3</accession>
<dbReference type="EMBL" id="CP041186">
    <property type="protein sequence ID" value="QDG51331.1"/>
    <property type="molecule type" value="Genomic_DNA"/>
</dbReference>
<dbReference type="InterPro" id="IPR051472">
    <property type="entry name" value="T3SS_Stator/FliH"/>
</dbReference>
<comment type="similarity">
    <text evidence="2">Belongs to the FliH family.</text>
</comment>
<dbReference type="RefSeq" id="WP_141197816.1">
    <property type="nucleotide sequence ID" value="NZ_CP041186.1"/>
</dbReference>
<dbReference type="InterPro" id="IPR018035">
    <property type="entry name" value="Flagellar_FliH/T3SS_HrpE"/>
</dbReference>
<keyword evidence="3" id="KW-0813">Transport</keyword>
<feature type="domain" description="Flagellar assembly protein FliH/Type III secretion system HrpE" evidence="8">
    <location>
        <begin position="111"/>
        <end position="235"/>
    </location>
</feature>
<keyword evidence="4" id="KW-1005">Bacterial flagellum biogenesis</keyword>
<dbReference type="PANTHER" id="PTHR34982:SF1">
    <property type="entry name" value="FLAGELLAR ASSEMBLY PROTEIN FLIH"/>
    <property type="match status" value="1"/>
</dbReference>
<dbReference type="AlphaFoldDB" id="A0A4Y6PSM3"/>
<evidence type="ECO:0000259" key="8">
    <source>
        <dbReference type="Pfam" id="PF02108"/>
    </source>
</evidence>
<dbReference type="GO" id="GO:0005829">
    <property type="term" value="C:cytosol"/>
    <property type="evidence" value="ECO:0007669"/>
    <property type="project" value="TreeGrafter"/>
</dbReference>
<evidence type="ECO:0000256" key="5">
    <source>
        <dbReference type="ARBA" id="ARBA00022927"/>
    </source>
</evidence>
<proteinExistence type="inferred from homology"/>
<keyword evidence="10" id="KW-1185">Reference proteome</keyword>
<dbReference type="PANTHER" id="PTHR34982">
    <property type="entry name" value="YOP PROTEINS TRANSLOCATION PROTEIN L"/>
    <property type="match status" value="1"/>
</dbReference>
<evidence type="ECO:0000256" key="7">
    <source>
        <dbReference type="SAM" id="MobiDB-lite"/>
    </source>
</evidence>
<dbReference type="GO" id="GO:0044781">
    <property type="term" value="P:bacterial-type flagellum organization"/>
    <property type="evidence" value="ECO:0007669"/>
    <property type="project" value="UniProtKB-KW"/>
</dbReference>